<dbReference type="AlphaFoldDB" id="A0A2U1UYB8"/>
<reference evidence="3" key="1">
    <citation type="submission" date="2017-10" db="EMBL/GenBank/DDBJ databases">
        <authorList>
            <person name="Toshchakov S.V."/>
            <person name="Goeva M.A."/>
        </authorList>
    </citation>
    <scope>NUCLEOTIDE SEQUENCE [LARGE SCALE GENOMIC DNA]</scope>
    <source>
        <strain evidence="3">JR1/69-1-13</strain>
    </source>
</reference>
<dbReference type="Pfam" id="PF18144">
    <property type="entry name" value="SMODS"/>
    <property type="match status" value="1"/>
</dbReference>
<dbReference type="OrthoDB" id="1118920at2"/>
<dbReference type="CDD" id="cd05400">
    <property type="entry name" value="NT_2-5OAS_ClassI-CCAase"/>
    <property type="match status" value="1"/>
</dbReference>
<evidence type="ECO:0000256" key="1">
    <source>
        <dbReference type="ARBA" id="ARBA00023118"/>
    </source>
</evidence>
<dbReference type="GO" id="GO:0051607">
    <property type="term" value="P:defense response to virus"/>
    <property type="evidence" value="ECO:0007669"/>
    <property type="project" value="UniProtKB-KW"/>
</dbReference>
<dbReference type="EMBL" id="PDOA01000027">
    <property type="protein sequence ID" value="PWC26659.1"/>
    <property type="molecule type" value="Genomic_DNA"/>
</dbReference>
<sequence>MNALAPLAANLLTEDRGKLLFGFLDRIGQELDPTVTQHGDVQGKYEAVGGWVADAADPVFKTARIYPQGSFAIGTAIRPLHGQEFDVDLVCHFPRARFPLAPAMLKRTLGARLRENAIYAARLQEMLRCWRICYADKFHLDFTPSIRNPGCPHGGELVPDRKLVSWKASNPLGFKALFEKRSLLQPRFRTRLAKAADGMLTKRAEVAPFPALRTSKPILPRTVQLLKRHRDIHFESRDVSAAPISVILTTLVARSYEHCVTHRVFDTEFDLLVAIVEGMPAFIEQRDEMGRRIWWIENETTSEENFAEKWNTDTTRATAFFEWHGKLRADLAQLARIAGLDILQKSLSASFGEAPVTKVMKTATETVGTARSNGSLHVAPLIGLTSAAVGASPVRANTFFGSD</sequence>
<proteinExistence type="predicted"/>
<dbReference type="RefSeq" id="WP_109519054.1">
    <property type="nucleotide sequence ID" value="NZ_PDOA01000027.1"/>
</dbReference>
<keyword evidence="3" id="KW-1185">Reference proteome</keyword>
<gene>
    <name evidence="2" type="ORF">CR165_21870</name>
</gene>
<organism evidence="2 3">
    <name type="scientific">Teichococcus aestuarii</name>
    <dbReference type="NCBI Taxonomy" id="568898"/>
    <lineage>
        <taxon>Bacteria</taxon>
        <taxon>Pseudomonadati</taxon>
        <taxon>Pseudomonadota</taxon>
        <taxon>Alphaproteobacteria</taxon>
        <taxon>Acetobacterales</taxon>
        <taxon>Roseomonadaceae</taxon>
        <taxon>Roseomonas</taxon>
    </lineage>
</organism>
<name>A0A2U1UYB8_9PROT</name>
<dbReference type="Proteomes" id="UP000245048">
    <property type="component" value="Unassembled WGS sequence"/>
</dbReference>
<dbReference type="InterPro" id="IPR006116">
    <property type="entry name" value="NT_2-5OAS_ClassI-CCAase"/>
</dbReference>
<evidence type="ECO:0000313" key="3">
    <source>
        <dbReference type="Proteomes" id="UP000245048"/>
    </source>
</evidence>
<keyword evidence="2" id="KW-0808">Transferase</keyword>
<comment type="caution">
    <text evidence="2">The sequence shown here is derived from an EMBL/GenBank/DDBJ whole genome shotgun (WGS) entry which is preliminary data.</text>
</comment>
<dbReference type="GO" id="GO:0016779">
    <property type="term" value="F:nucleotidyltransferase activity"/>
    <property type="evidence" value="ECO:0007669"/>
    <property type="project" value="InterPro"/>
</dbReference>
<protein>
    <submittedName>
        <fullName evidence="2">Nucleotidyltransferase</fullName>
    </submittedName>
</protein>
<evidence type="ECO:0000313" key="2">
    <source>
        <dbReference type="EMBL" id="PWC26659.1"/>
    </source>
</evidence>
<accession>A0A2U1UYB8</accession>
<keyword evidence="1" id="KW-0051">Antiviral defense</keyword>